<accession>A0A2H5BH08</accession>
<dbReference type="Proteomes" id="UP000240962">
    <property type="component" value="Segment"/>
</dbReference>
<organism evidence="1 2">
    <name type="scientific">Vibrio phage Thalassa</name>
    <dbReference type="NCBI Taxonomy" id="2570301"/>
    <lineage>
        <taxon>Viruses</taxon>
        <taxon>Duplodnaviria</taxon>
        <taxon>Heunggongvirae</taxon>
        <taxon>Uroviricota</taxon>
        <taxon>Caudoviricetes</taxon>
        <taxon>Demerecviridae</taxon>
        <taxon>Ermolyevavirinae</taxon>
        <taxon>Thalassavirus</taxon>
        <taxon>Thalassavirus thalassa</taxon>
    </lineage>
</organism>
<protein>
    <submittedName>
        <fullName evidence="1">Uncharacterized protein</fullName>
    </submittedName>
</protein>
<sequence length="122" mass="13824">MKNFECVITSTQPDMYGNVISKEALEKFVGQSKHVYNSFDFSKPPVGMIQHTEIKGDMLIGRGTIRDEFLEIDDAFFVAPSFLIIKEGEENGHSVYEELEVMDYGLVLDHSDECATPIKELK</sequence>
<proteinExistence type="predicted"/>
<dbReference type="EMBL" id="MG649967">
    <property type="protein sequence ID" value="AUG85264.1"/>
    <property type="molecule type" value="Genomic_DNA"/>
</dbReference>
<evidence type="ECO:0000313" key="1">
    <source>
        <dbReference type="EMBL" id="AUG85264.1"/>
    </source>
</evidence>
<gene>
    <name evidence="1" type="ORF">THALASSA_62</name>
</gene>
<keyword evidence="2" id="KW-1185">Reference proteome</keyword>
<evidence type="ECO:0000313" key="2">
    <source>
        <dbReference type="Proteomes" id="UP000240962"/>
    </source>
</evidence>
<name>A0A2H5BH08_9CAUD</name>
<reference evidence="2" key="1">
    <citation type="submission" date="2017-12" db="EMBL/GenBank/DDBJ databases">
        <authorList>
            <person name="Page C.L."/>
            <person name="McFadden E.F."/>
            <person name="Syed A.X."/>
            <person name="Lafty E.M."/>
            <person name="Hyatt D.A."/>
            <person name="Farronato D.M."/>
            <person name="Dong S.Z."/>
            <person name="Apostolopoulos E.L."/>
            <person name="Broussard G.W."/>
        </authorList>
    </citation>
    <scope>NUCLEOTIDE SEQUENCE [LARGE SCALE GENOMIC DNA]</scope>
</reference>